<dbReference type="RefSeq" id="WP_177246764.1">
    <property type="nucleotide sequence ID" value="NZ_FONG01000036.1"/>
</dbReference>
<evidence type="ECO:0000313" key="1">
    <source>
        <dbReference type="EMBL" id="SFF90900.1"/>
    </source>
</evidence>
<dbReference type="Proteomes" id="UP000199323">
    <property type="component" value="Unassembled WGS sequence"/>
</dbReference>
<protein>
    <submittedName>
        <fullName evidence="1">Uncharacterized protein</fullName>
    </submittedName>
</protein>
<accession>A0A1I2MJ06</accession>
<proteinExistence type="predicted"/>
<dbReference type="EMBL" id="FONG01000036">
    <property type="protein sequence ID" value="SFF90900.1"/>
    <property type="molecule type" value="Genomic_DNA"/>
</dbReference>
<reference evidence="1 2" key="1">
    <citation type="submission" date="2016-10" db="EMBL/GenBank/DDBJ databases">
        <authorList>
            <person name="de Groot N.N."/>
        </authorList>
    </citation>
    <scope>NUCLEOTIDE SEQUENCE [LARGE SCALE GENOMIC DNA]</scope>
    <source>
        <strain evidence="1 2">CGMCC 4.3510</strain>
    </source>
</reference>
<sequence length="52" mass="5818">MEFVKIIWVQDGFAERRESAVTYSKSAAPAYVERKKAEKGVSDVQIVSADPE</sequence>
<evidence type="ECO:0000313" key="2">
    <source>
        <dbReference type="Proteomes" id="UP000199323"/>
    </source>
</evidence>
<gene>
    <name evidence="1" type="ORF">SAMN05216251_13616</name>
</gene>
<organism evidence="1 2">
    <name type="scientific">Actinacidiphila alni</name>
    <dbReference type="NCBI Taxonomy" id="380248"/>
    <lineage>
        <taxon>Bacteria</taxon>
        <taxon>Bacillati</taxon>
        <taxon>Actinomycetota</taxon>
        <taxon>Actinomycetes</taxon>
        <taxon>Kitasatosporales</taxon>
        <taxon>Streptomycetaceae</taxon>
        <taxon>Actinacidiphila</taxon>
    </lineage>
</organism>
<keyword evidence="2" id="KW-1185">Reference proteome</keyword>
<dbReference type="AlphaFoldDB" id="A0A1I2MJ06"/>
<name>A0A1I2MJ06_9ACTN</name>